<sequence length="193" mass="22996">MRNLIANLLLILVKKENGYEFRACSYVYLIGEHLYNNFEVNKIGSKHSDQKDNKIDNIINFIKEKYNTDITLSEVASEFNLNYYFLSHYIKDNVGMSFQNYLNKIRLEKATNMIIHSNKNMTEIALMNGFSSTSYFYKVFKKEYNCTPLEYRKSFADKEFNKSLCNIRNISLDNKDVKSVIQRLYPYYYNIYQ</sequence>
<dbReference type="PANTHER" id="PTHR43280">
    <property type="entry name" value="ARAC-FAMILY TRANSCRIPTIONAL REGULATOR"/>
    <property type="match status" value="1"/>
</dbReference>
<dbReference type="SMART" id="SM00342">
    <property type="entry name" value="HTH_ARAC"/>
    <property type="match status" value="1"/>
</dbReference>
<dbReference type="InterPro" id="IPR020449">
    <property type="entry name" value="Tscrpt_reg_AraC-type_HTH"/>
</dbReference>
<evidence type="ECO:0000256" key="3">
    <source>
        <dbReference type="ARBA" id="ARBA00023163"/>
    </source>
</evidence>
<dbReference type="PRINTS" id="PR00032">
    <property type="entry name" value="HTHARAC"/>
</dbReference>
<dbReference type="PANTHER" id="PTHR43280:SF34">
    <property type="entry name" value="ARAC-FAMILY TRANSCRIPTIONAL REGULATOR"/>
    <property type="match status" value="1"/>
</dbReference>
<organism evidence="5 6">
    <name type="scientific">Metaclostridioides mangenotii</name>
    <dbReference type="NCBI Taxonomy" id="1540"/>
    <lineage>
        <taxon>Bacteria</taxon>
        <taxon>Bacillati</taxon>
        <taxon>Bacillota</taxon>
        <taxon>Clostridia</taxon>
        <taxon>Peptostreptococcales</taxon>
        <taxon>Peptostreptococcaceae</taxon>
        <taxon>Metaclostridioides</taxon>
    </lineage>
</organism>
<evidence type="ECO:0000313" key="6">
    <source>
        <dbReference type="Proteomes" id="UP000767291"/>
    </source>
</evidence>
<dbReference type="EMBL" id="JAGGJX010000001">
    <property type="protein sequence ID" value="MBP1853737.1"/>
    <property type="molecule type" value="Genomic_DNA"/>
</dbReference>
<reference evidence="5 6" key="1">
    <citation type="submission" date="2021-03" db="EMBL/GenBank/DDBJ databases">
        <title>Genomic Encyclopedia of Type Strains, Phase IV (KMG-IV): sequencing the most valuable type-strain genomes for metagenomic binning, comparative biology and taxonomic classification.</title>
        <authorList>
            <person name="Goeker M."/>
        </authorList>
    </citation>
    <scope>NUCLEOTIDE SEQUENCE [LARGE SCALE GENOMIC DNA]</scope>
    <source>
        <strain evidence="5 6">DSM 1289</strain>
    </source>
</reference>
<dbReference type="Pfam" id="PF12833">
    <property type="entry name" value="HTH_18"/>
    <property type="match status" value="1"/>
</dbReference>
<dbReference type="PROSITE" id="PS01124">
    <property type="entry name" value="HTH_ARAC_FAMILY_2"/>
    <property type="match status" value="1"/>
</dbReference>
<proteinExistence type="predicted"/>
<dbReference type="Proteomes" id="UP000767291">
    <property type="component" value="Unassembled WGS sequence"/>
</dbReference>
<dbReference type="PROSITE" id="PS00041">
    <property type="entry name" value="HTH_ARAC_FAMILY_1"/>
    <property type="match status" value="1"/>
</dbReference>
<keyword evidence="2" id="KW-0238">DNA-binding</keyword>
<keyword evidence="1" id="KW-0805">Transcription regulation</keyword>
<comment type="caution">
    <text evidence="5">The sequence shown here is derived from an EMBL/GenBank/DDBJ whole genome shotgun (WGS) entry which is preliminary data.</text>
</comment>
<keyword evidence="3" id="KW-0804">Transcription</keyword>
<gene>
    <name evidence="5" type="ORF">J2Z43_000127</name>
</gene>
<dbReference type="Gene3D" id="1.10.10.60">
    <property type="entry name" value="Homeodomain-like"/>
    <property type="match status" value="2"/>
</dbReference>
<name>A0ABS4E710_9FIRM</name>
<evidence type="ECO:0000256" key="2">
    <source>
        <dbReference type="ARBA" id="ARBA00023125"/>
    </source>
</evidence>
<evidence type="ECO:0000313" key="5">
    <source>
        <dbReference type="EMBL" id="MBP1853737.1"/>
    </source>
</evidence>
<feature type="domain" description="HTH araC/xylS-type" evidence="4">
    <location>
        <begin position="56"/>
        <end position="154"/>
    </location>
</feature>
<evidence type="ECO:0000259" key="4">
    <source>
        <dbReference type="PROSITE" id="PS01124"/>
    </source>
</evidence>
<protein>
    <submittedName>
        <fullName evidence="5">AraC-like DNA-binding protein</fullName>
    </submittedName>
</protein>
<evidence type="ECO:0000256" key="1">
    <source>
        <dbReference type="ARBA" id="ARBA00023015"/>
    </source>
</evidence>
<dbReference type="RefSeq" id="WP_209455393.1">
    <property type="nucleotide sequence ID" value="NZ_BAAACS010000017.1"/>
</dbReference>
<dbReference type="SUPFAM" id="SSF46689">
    <property type="entry name" value="Homeodomain-like"/>
    <property type="match status" value="2"/>
</dbReference>
<dbReference type="InterPro" id="IPR018062">
    <property type="entry name" value="HTH_AraC-typ_CS"/>
</dbReference>
<dbReference type="InterPro" id="IPR009057">
    <property type="entry name" value="Homeodomain-like_sf"/>
</dbReference>
<accession>A0ABS4E710</accession>
<dbReference type="InterPro" id="IPR018060">
    <property type="entry name" value="HTH_AraC"/>
</dbReference>
<keyword evidence="6" id="KW-1185">Reference proteome</keyword>